<sequence>MGKQPRQRPVSCRFCRTRKLRCSRQFPCSNCTARGVTCQSSDETSTQPPTSTPDRNPEESGININASDILSRLSRLEALVDGHSKELASKKPSYPRHGSSPLTSVPSHLQRLVADVLNLEARVAPDPKSASSLSDGLNIRTCPISIISNQVRLILTAAVECYVCTNTTKNKNIVRLPHRDEAQVILQCYSDRYGEFIPILHLPSLMLCINELYNSLEADRPPDWGVAALMLSICAAVMYSRMHANDSEPLFVNVGEHIRQPSFWLKSTFDVVDQIRRTMKYSLETLQAMCLAYATLANTQGLTAQTRHLSLECIGMSRELGLHRIDYMHNSASLNTASRSNLKAEVGRRLWWFLAVVDWSHAQFSGPQEGAYIIHPGQMAVRKPCNISDEDMLDGTELIDRPLSEPTTMSYLLQRIRLAEICREPLDRNSFAFATPDTIEYSCILELDGKLRYFLRTVPPFFSLDEDRFEDAPGSFTLKRQHITMQRYTINVVVHRHVCKIHIPFLVQSASDPTFAPSRKACLESARTIIEVLKRIREENMKPIPQVERSVFLAAIVLVLDLCVDGSASQSPMREKEMQDAWEILRNAQPDSPSISKFLDLASQTVKKHMATHPNAEKEVATVMPNSPFVNRNLASGLPISTDMQPIVSSFAPSDMTYIEQQWQALDGGLNLETTDWDRLLWGIDAAPFI</sequence>
<protein>
    <recommendedName>
        <fullName evidence="4">Zn(2)-C6 fungal-type domain-containing protein</fullName>
    </recommendedName>
</protein>
<organism evidence="5 6">
    <name type="scientific">Stachybotrys chlorohalonatus (strain IBT 40285)</name>
    <dbReference type="NCBI Taxonomy" id="1283841"/>
    <lineage>
        <taxon>Eukaryota</taxon>
        <taxon>Fungi</taxon>
        <taxon>Dikarya</taxon>
        <taxon>Ascomycota</taxon>
        <taxon>Pezizomycotina</taxon>
        <taxon>Sordariomycetes</taxon>
        <taxon>Hypocreomycetidae</taxon>
        <taxon>Hypocreales</taxon>
        <taxon>Stachybotryaceae</taxon>
        <taxon>Stachybotrys</taxon>
    </lineage>
</organism>
<dbReference type="InterPro" id="IPR050613">
    <property type="entry name" value="Sec_Metabolite_Reg"/>
</dbReference>
<feature type="region of interest" description="Disordered" evidence="3">
    <location>
        <begin position="32"/>
        <end position="62"/>
    </location>
</feature>
<evidence type="ECO:0000256" key="3">
    <source>
        <dbReference type="SAM" id="MobiDB-lite"/>
    </source>
</evidence>
<dbReference type="PANTHER" id="PTHR31001">
    <property type="entry name" value="UNCHARACTERIZED TRANSCRIPTIONAL REGULATORY PROTEIN"/>
    <property type="match status" value="1"/>
</dbReference>
<name>A0A084QCQ4_STAC4</name>
<dbReference type="OMA" id="VVCQHEG"/>
<evidence type="ECO:0000256" key="1">
    <source>
        <dbReference type="ARBA" id="ARBA00004123"/>
    </source>
</evidence>
<evidence type="ECO:0000256" key="2">
    <source>
        <dbReference type="ARBA" id="ARBA00023242"/>
    </source>
</evidence>
<dbReference type="OrthoDB" id="3014581at2759"/>
<dbReference type="PROSITE" id="PS00463">
    <property type="entry name" value="ZN2_CY6_FUNGAL_1"/>
    <property type="match status" value="1"/>
</dbReference>
<dbReference type="STRING" id="1283841.A0A084QCQ4"/>
<dbReference type="CDD" id="cd00067">
    <property type="entry name" value="GAL4"/>
    <property type="match status" value="1"/>
</dbReference>
<dbReference type="AlphaFoldDB" id="A0A084QCQ4"/>
<dbReference type="Gene3D" id="4.10.240.10">
    <property type="entry name" value="Zn(2)-C6 fungal-type DNA-binding domain"/>
    <property type="match status" value="1"/>
</dbReference>
<evidence type="ECO:0000313" key="5">
    <source>
        <dbReference type="EMBL" id="KFA61739.1"/>
    </source>
</evidence>
<evidence type="ECO:0000313" key="6">
    <source>
        <dbReference type="Proteomes" id="UP000028524"/>
    </source>
</evidence>
<dbReference type="Pfam" id="PF00172">
    <property type="entry name" value="Zn_clus"/>
    <property type="match status" value="1"/>
</dbReference>
<dbReference type="InterPro" id="IPR036864">
    <property type="entry name" value="Zn2-C6_fun-type_DNA-bd_sf"/>
</dbReference>
<keyword evidence="2" id="KW-0539">Nucleus</keyword>
<dbReference type="PROSITE" id="PS50048">
    <property type="entry name" value="ZN2_CY6_FUNGAL_2"/>
    <property type="match status" value="1"/>
</dbReference>
<dbReference type="GO" id="GO:0008270">
    <property type="term" value="F:zinc ion binding"/>
    <property type="evidence" value="ECO:0007669"/>
    <property type="project" value="InterPro"/>
</dbReference>
<dbReference type="CDD" id="cd12148">
    <property type="entry name" value="fungal_TF_MHR"/>
    <property type="match status" value="1"/>
</dbReference>
<dbReference type="Proteomes" id="UP000028524">
    <property type="component" value="Unassembled WGS sequence"/>
</dbReference>
<evidence type="ECO:0000259" key="4">
    <source>
        <dbReference type="PROSITE" id="PS50048"/>
    </source>
</evidence>
<comment type="subcellular location">
    <subcellularLocation>
        <location evidence="1">Nucleus</location>
    </subcellularLocation>
</comment>
<dbReference type="InterPro" id="IPR001138">
    <property type="entry name" value="Zn2Cys6_DnaBD"/>
</dbReference>
<dbReference type="PANTHER" id="PTHR31001:SF90">
    <property type="entry name" value="CENTROMERE DNA-BINDING PROTEIN COMPLEX CBF3 SUBUNIT B"/>
    <property type="match status" value="1"/>
</dbReference>
<feature type="domain" description="Zn(2)-C6 fungal-type" evidence="4">
    <location>
        <begin position="11"/>
        <end position="38"/>
    </location>
</feature>
<dbReference type="GO" id="GO:0000981">
    <property type="term" value="F:DNA-binding transcription factor activity, RNA polymerase II-specific"/>
    <property type="evidence" value="ECO:0007669"/>
    <property type="project" value="InterPro"/>
</dbReference>
<reference evidence="5 6" key="1">
    <citation type="journal article" date="2014" name="BMC Genomics">
        <title>Comparative genome sequencing reveals chemotype-specific gene clusters in the toxigenic black mold Stachybotrys.</title>
        <authorList>
            <person name="Semeiks J."/>
            <person name="Borek D."/>
            <person name="Otwinowski Z."/>
            <person name="Grishin N.V."/>
        </authorList>
    </citation>
    <scope>NUCLEOTIDE SEQUENCE [LARGE SCALE GENOMIC DNA]</scope>
    <source>
        <strain evidence="5 6">IBT 40285</strain>
    </source>
</reference>
<feature type="compositionally biased region" description="Polar residues" evidence="3">
    <location>
        <begin position="32"/>
        <end position="54"/>
    </location>
</feature>
<dbReference type="InParanoid" id="A0A084QCQ4"/>
<accession>A0A084QCQ4</accession>
<keyword evidence="6" id="KW-1185">Reference proteome</keyword>
<dbReference type="GO" id="GO:0005634">
    <property type="term" value="C:nucleus"/>
    <property type="evidence" value="ECO:0007669"/>
    <property type="project" value="UniProtKB-SubCell"/>
</dbReference>
<dbReference type="HOGENOM" id="CLU_013260_1_0_1"/>
<proteinExistence type="predicted"/>
<dbReference type="SUPFAM" id="SSF57701">
    <property type="entry name" value="Zn2/Cys6 DNA-binding domain"/>
    <property type="match status" value="1"/>
</dbReference>
<dbReference type="SMART" id="SM00066">
    <property type="entry name" value="GAL4"/>
    <property type="match status" value="1"/>
</dbReference>
<gene>
    <name evidence="5" type="ORF">S40285_04166</name>
</gene>
<dbReference type="EMBL" id="KL660836">
    <property type="protein sequence ID" value="KFA61739.1"/>
    <property type="molecule type" value="Genomic_DNA"/>
</dbReference>